<evidence type="ECO:0008006" key="2">
    <source>
        <dbReference type="Google" id="ProtNLM"/>
    </source>
</evidence>
<sequence length="203" mass="23048">LKDGWIDSFQELSTLGTSLRSLYPKGPILRMTPTQALTVIQTMADHSQKWHDRTSSRNVSGNSNIVGLAVIDLTLTKNVLSTRKSNKWKRQCKVVNDDHETPNIPISSSKLSNLHRVSDAQRDQNKEERATKVLQCQLPPKELKLWNFTLPCTIGKFKFYGMDDLGSSINVMPRNTFEYLILANLRNTNMLVEMADMTKKSPL</sequence>
<protein>
    <recommendedName>
        <fullName evidence="2">Reverse transcriptase domain-containing protein</fullName>
    </recommendedName>
</protein>
<organism evidence="1">
    <name type="scientific">Tanacetum cinerariifolium</name>
    <name type="common">Dalmatian daisy</name>
    <name type="synonym">Chrysanthemum cinerariifolium</name>
    <dbReference type="NCBI Taxonomy" id="118510"/>
    <lineage>
        <taxon>Eukaryota</taxon>
        <taxon>Viridiplantae</taxon>
        <taxon>Streptophyta</taxon>
        <taxon>Embryophyta</taxon>
        <taxon>Tracheophyta</taxon>
        <taxon>Spermatophyta</taxon>
        <taxon>Magnoliopsida</taxon>
        <taxon>eudicotyledons</taxon>
        <taxon>Gunneridae</taxon>
        <taxon>Pentapetalae</taxon>
        <taxon>asterids</taxon>
        <taxon>campanulids</taxon>
        <taxon>Asterales</taxon>
        <taxon>Asteraceae</taxon>
        <taxon>Asteroideae</taxon>
        <taxon>Anthemideae</taxon>
        <taxon>Anthemidinae</taxon>
        <taxon>Tanacetum</taxon>
    </lineage>
</organism>
<dbReference type="PANTHER" id="PTHR33067:SF9">
    <property type="entry name" value="RNA-DIRECTED DNA POLYMERASE"/>
    <property type="match status" value="1"/>
</dbReference>
<accession>A0A699JNM8</accession>
<dbReference type="PANTHER" id="PTHR33067">
    <property type="entry name" value="RNA-DIRECTED DNA POLYMERASE-RELATED"/>
    <property type="match status" value="1"/>
</dbReference>
<feature type="non-terminal residue" evidence="1">
    <location>
        <position position="203"/>
    </location>
</feature>
<name>A0A699JNM8_TANCI</name>
<comment type="caution">
    <text evidence="1">The sequence shown here is derived from an EMBL/GenBank/DDBJ whole genome shotgun (WGS) entry which is preliminary data.</text>
</comment>
<dbReference type="AlphaFoldDB" id="A0A699JNM8"/>
<gene>
    <name evidence="1" type="ORF">Tci_615886</name>
</gene>
<feature type="non-terminal residue" evidence="1">
    <location>
        <position position="1"/>
    </location>
</feature>
<evidence type="ECO:0000313" key="1">
    <source>
        <dbReference type="EMBL" id="GFA43914.1"/>
    </source>
</evidence>
<proteinExistence type="predicted"/>
<reference evidence="1" key="1">
    <citation type="journal article" date="2019" name="Sci. Rep.">
        <title>Draft genome of Tanacetum cinerariifolium, the natural source of mosquito coil.</title>
        <authorList>
            <person name="Yamashiro T."/>
            <person name="Shiraishi A."/>
            <person name="Satake H."/>
            <person name="Nakayama K."/>
        </authorList>
    </citation>
    <scope>NUCLEOTIDE SEQUENCE</scope>
</reference>
<dbReference type="EMBL" id="BKCJ010424218">
    <property type="protein sequence ID" value="GFA43914.1"/>
    <property type="molecule type" value="Genomic_DNA"/>
</dbReference>